<organism evidence="1 2">
    <name type="scientific">Desulfococcus multivorans DSM 2059</name>
    <dbReference type="NCBI Taxonomy" id="1121405"/>
    <lineage>
        <taxon>Bacteria</taxon>
        <taxon>Pseudomonadati</taxon>
        <taxon>Thermodesulfobacteriota</taxon>
        <taxon>Desulfobacteria</taxon>
        <taxon>Desulfobacterales</taxon>
        <taxon>Desulfococcaceae</taxon>
        <taxon>Desulfococcus</taxon>
    </lineage>
</organism>
<gene>
    <name evidence="1" type="ORF">dsmv_0842</name>
</gene>
<sequence>MRYMWIAACLAIILLATGPISADQEQRVNPD</sequence>
<evidence type="ECO:0000313" key="1">
    <source>
        <dbReference type="EMBL" id="EPR33303.1"/>
    </source>
</evidence>
<reference evidence="1 2" key="1">
    <citation type="journal article" date="2013" name="Genome Announc.">
        <title>Draft genome sequences for three mercury-methylating, sulfate-reducing bacteria.</title>
        <authorList>
            <person name="Brown S.D."/>
            <person name="Hurt R.A.Jr."/>
            <person name="Gilmour C.C."/>
            <person name="Elias D.A."/>
        </authorList>
    </citation>
    <scope>NUCLEOTIDE SEQUENCE [LARGE SCALE GENOMIC DNA]</scope>
    <source>
        <strain evidence="1 2">DSM 2059</strain>
    </source>
</reference>
<dbReference type="Proteomes" id="UP000014977">
    <property type="component" value="Unassembled WGS sequence"/>
</dbReference>
<accession>S7ULT5</accession>
<evidence type="ECO:0000313" key="2">
    <source>
        <dbReference type="Proteomes" id="UP000014977"/>
    </source>
</evidence>
<comment type="caution">
    <text evidence="1">The sequence shown here is derived from an EMBL/GenBank/DDBJ whole genome shotgun (WGS) entry which is preliminary data.</text>
</comment>
<keyword evidence="2" id="KW-1185">Reference proteome</keyword>
<dbReference type="AlphaFoldDB" id="S7ULT5"/>
<name>S7ULT5_DESML</name>
<protein>
    <submittedName>
        <fullName evidence="1">Uncharacterized protein</fullName>
    </submittedName>
</protein>
<proteinExistence type="predicted"/>
<dbReference type="EMBL" id="ATHJ01000127">
    <property type="protein sequence ID" value="EPR33303.1"/>
    <property type="molecule type" value="Genomic_DNA"/>
</dbReference>